<evidence type="ECO:0000313" key="6">
    <source>
        <dbReference type="EMBL" id="SFV07148.1"/>
    </source>
</evidence>
<dbReference type="GO" id="GO:0046872">
    <property type="term" value="F:metal ion binding"/>
    <property type="evidence" value="ECO:0007669"/>
    <property type="project" value="InterPro"/>
</dbReference>
<dbReference type="PROSITE" id="PS00867">
    <property type="entry name" value="CPSASE_2"/>
    <property type="match status" value="1"/>
</dbReference>
<dbReference type="GO" id="GO:0005524">
    <property type="term" value="F:ATP binding"/>
    <property type="evidence" value="ECO:0007669"/>
    <property type="project" value="UniProtKB-UniRule"/>
</dbReference>
<dbReference type="InterPro" id="IPR041472">
    <property type="entry name" value="BL00235/CARNS1_N"/>
</dbReference>
<dbReference type="PANTHER" id="PTHR43585:SF2">
    <property type="entry name" value="ATP-GRASP ENZYME FSQD"/>
    <property type="match status" value="1"/>
</dbReference>
<dbReference type="Pfam" id="PF18603">
    <property type="entry name" value="LAL_C2"/>
    <property type="match status" value="1"/>
</dbReference>
<dbReference type="PANTHER" id="PTHR43585">
    <property type="entry name" value="FUMIPYRROLE BIOSYNTHESIS PROTEIN C"/>
    <property type="match status" value="1"/>
</dbReference>
<dbReference type="PROSITE" id="PS51257">
    <property type="entry name" value="PROKAR_LIPOPROTEIN"/>
    <property type="match status" value="1"/>
</dbReference>
<sequence length="426" mass="47573">MGQRRGTKGKRAGTLNTIVFLGCTKSGSSKDATEAAKELGFRTVLLTNRRSFLRHREEFPGVDKMMLTDLNRPEAVREQIERLWQRGTHISAVVSFMDSHVSLAARLSEELGLPSQTRSAIDLVQDKIAFRKLMVGTPYSVPFCILAPDHDDAACGLDFPVVVKSPRSTGSKDVLLANSDAEYRDHVSKLRKRAPGVNLLVESYVAGPQYLAEVLVHDGVPHVVAVIEQTVTLAERFIVTGYCIDPHVSPAFRDQVQEMVEDIRDRIDMRVGAFHVEFRVSHGTCKIIEVNPRISGAAMNRLILHAFGINLARETLRSLLGERPELQRRFERCVYAQYVTVPQSGILTRITGRKRATRVPFVQEVFVKPRKNEVLSAPQSMSHRYAYVIAAADSVDAAWQAAVQAAACIQFVIRPLKAPRPVRQRK</sequence>
<evidence type="ECO:0000313" key="7">
    <source>
        <dbReference type="Proteomes" id="UP000183508"/>
    </source>
</evidence>
<dbReference type="AlphaFoldDB" id="A0A1I7LBY8"/>
<dbReference type="SUPFAM" id="SSF56059">
    <property type="entry name" value="Glutathione synthetase ATP-binding domain-like"/>
    <property type="match status" value="1"/>
</dbReference>
<evidence type="ECO:0000256" key="2">
    <source>
        <dbReference type="ARBA" id="ARBA00022741"/>
    </source>
</evidence>
<name>A0A1I7LBY8_9BACL</name>
<dbReference type="Proteomes" id="UP000183508">
    <property type="component" value="Unassembled WGS sequence"/>
</dbReference>
<organism evidence="6 7">
    <name type="scientific">Alicyclobacillus macrosporangiidus</name>
    <dbReference type="NCBI Taxonomy" id="392015"/>
    <lineage>
        <taxon>Bacteria</taxon>
        <taxon>Bacillati</taxon>
        <taxon>Bacillota</taxon>
        <taxon>Bacilli</taxon>
        <taxon>Bacillales</taxon>
        <taxon>Alicyclobacillaceae</taxon>
        <taxon>Alicyclobacillus</taxon>
    </lineage>
</organism>
<dbReference type="InterPro" id="IPR040570">
    <property type="entry name" value="LAL_C2"/>
</dbReference>
<dbReference type="Pfam" id="PF18130">
    <property type="entry name" value="ATPgrasp_N"/>
    <property type="match status" value="1"/>
</dbReference>
<dbReference type="Gene3D" id="3.40.50.20">
    <property type="match status" value="1"/>
</dbReference>
<gene>
    <name evidence="6" type="ORF">SAMN05421543_13411</name>
</gene>
<dbReference type="InterPro" id="IPR005479">
    <property type="entry name" value="CPAse_ATP-bd"/>
</dbReference>
<keyword evidence="3 4" id="KW-0067">ATP-binding</keyword>
<evidence type="ECO:0000256" key="1">
    <source>
        <dbReference type="ARBA" id="ARBA00022598"/>
    </source>
</evidence>
<dbReference type="EMBL" id="FPBV01000034">
    <property type="protein sequence ID" value="SFV07148.1"/>
    <property type="molecule type" value="Genomic_DNA"/>
</dbReference>
<evidence type="ECO:0000256" key="4">
    <source>
        <dbReference type="PROSITE-ProRule" id="PRU00409"/>
    </source>
</evidence>
<accession>A0A1I7LBY8</accession>
<dbReference type="InterPro" id="IPR052032">
    <property type="entry name" value="ATP-dep_AA_Ligase"/>
</dbReference>
<dbReference type="Gene3D" id="3.30.470.20">
    <property type="entry name" value="ATP-grasp fold, B domain"/>
    <property type="match status" value="1"/>
</dbReference>
<protein>
    <submittedName>
        <fullName evidence="6">Biotin carboxylase</fullName>
    </submittedName>
</protein>
<dbReference type="Pfam" id="PF13535">
    <property type="entry name" value="ATP-grasp_4"/>
    <property type="match status" value="1"/>
</dbReference>
<keyword evidence="7" id="KW-1185">Reference proteome</keyword>
<dbReference type="RefSeq" id="WP_281245618.1">
    <property type="nucleotide sequence ID" value="NZ_FPBV01000034.1"/>
</dbReference>
<dbReference type="PROSITE" id="PS50975">
    <property type="entry name" value="ATP_GRASP"/>
    <property type="match status" value="1"/>
</dbReference>
<evidence type="ECO:0000259" key="5">
    <source>
        <dbReference type="PROSITE" id="PS50975"/>
    </source>
</evidence>
<keyword evidence="1" id="KW-0436">Ligase</keyword>
<reference evidence="7" key="1">
    <citation type="submission" date="2016-10" db="EMBL/GenBank/DDBJ databases">
        <authorList>
            <person name="Varghese N."/>
        </authorList>
    </citation>
    <scope>NUCLEOTIDE SEQUENCE [LARGE SCALE GENOMIC DNA]</scope>
    <source>
        <strain evidence="7">DSM 17980</strain>
    </source>
</reference>
<proteinExistence type="predicted"/>
<dbReference type="STRING" id="392015.SAMN05421543_13411"/>
<evidence type="ECO:0000256" key="3">
    <source>
        <dbReference type="ARBA" id="ARBA00022840"/>
    </source>
</evidence>
<dbReference type="InterPro" id="IPR011761">
    <property type="entry name" value="ATP-grasp"/>
</dbReference>
<dbReference type="GO" id="GO:0016874">
    <property type="term" value="F:ligase activity"/>
    <property type="evidence" value="ECO:0007669"/>
    <property type="project" value="UniProtKB-KW"/>
</dbReference>
<feature type="domain" description="ATP-grasp" evidence="5">
    <location>
        <begin position="131"/>
        <end position="320"/>
    </location>
</feature>
<keyword evidence="2 4" id="KW-0547">Nucleotide-binding</keyword>